<evidence type="ECO:0000313" key="1">
    <source>
        <dbReference type="EMBL" id="OGH89007.1"/>
    </source>
</evidence>
<sequence>MLKDKVRQLLTNGDLELAVGVILYFGLQLTVYCKPNFFVVTKLTFAPIFSKLNRYEIII</sequence>
<dbReference type="Proteomes" id="UP000178490">
    <property type="component" value="Unassembled WGS sequence"/>
</dbReference>
<proteinExistence type="predicted"/>
<name>A0A1F6NYK4_9BACT</name>
<gene>
    <name evidence="1" type="ORF">A2537_01185</name>
</gene>
<dbReference type="EMBL" id="MFRC01000052">
    <property type="protein sequence ID" value="OGH89007.1"/>
    <property type="molecule type" value="Genomic_DNA"/>
</dbReference>
<comment type="caution">
    <text evidence="1">The sequence shown here is derived from an EMBL/GenBank/DDBJ whole genome shotgun (WGS) entry which is preliminary data.</text>
</comment>
<organism evidence="1 2">
    <name type="scientific">Candidatus Magasanikbacteria bacterium RIFOXYD2_FULL_36_9</name>
    <dbReference type="NCBI Taxonomy" id="1798707"/>
    <lineage>
        <taxon>Bacteria</taxon>
        <taxon>Candidatus Magasanikiibacteriota</taxon>
    </lineage>
</organism>
<accession>A0A1F6NYK4</accession>
<evidence type="ECO:0000313" key="2">
    <source>
        <dbReference type="Proteomes" id="UP000178490"/>
    </source>
</evidence>
<protein>
    <submittedName>
        <fullName evidence="1">Uncharacterized protein</fullName>
    </submittedName>
</protein>
<reference evidence="1 2" key="1">
    <citation type="journal article" date="2016" name="Nat. Commun.">
        <title>Thousands of microbial genomes shed light on interconnected biogeochemical processes in an aquifer system.</title>
        <authorList>
            <person name="Anantharaman K."/>
            <person name="Brown C.T."/>
            <person name="Hug L.A."/>
            <person name="Sharon I."/>
            <person name="Castelle C.J."/>
            <person name="Probst A.J."/>
            <person name="Thomas B.C."/>
            <person name="Singh A."/>
            <person name="Wilkins M.J."/>
            <person name="Karaoz U."/>
            <person name="Brodie E.L."/>
            <person name="Williams K.H."/>
            <person name="Hubbard S.S."/>
            <person name="Banfield J.F."/>
        </authorList>
    </citation>
    <scope>NUCLEOTIDE SEQUENCE [LARGE SCALE GENOMIC DNA]</scope>
</reference>
<dbReference type="AlphaFoldDB" id="A0A1F6NYK4"/>